<dbReference type="Pfam" id="PF04203">
    <property type="entry name" value="Sortase"/>
    <property type="match status" value="1"/>
</dbReference>
<organism evidence="2 3">
    <name type="scientific">Kitasatospora nipponensis</name>
    <dbReference type="NCBI Taxonomy" id="258049"/>
    <lineage>
        <taxon>Bacteria</taxon>
        <taxon>Bacillati</taxon>
        <taxon>Actinomycetota</taxon>
        <taxon>Actinomycetes</taxon>
        <taxon>Kitasatosporales</taxon>
        <taxon>Streptomycetaceae</taxon>
        <taxon>Kitasatospora</taxon>
    </lineage>
</organism>
<protein>
    <submittedName>
        <fullName evidence="2">Class F sortase</fullName>
    </submittedName>
</protein>
<dbReference type="InterPro" id="IPR023365">
    <property type="entry name" value="Sortase_dom-sf"/>
</dbReference>
<dbReference type="SUPFAM" id="SSF63817">
    <property type="entry name" value="Sortase"/>
    <property type="match status" value="1"/>
</dbReference>
<evidence type="ECO:0000256" key="1">
    <source>
        <dbReference type="ARBA" id="ARBA00022801"/>
    </source>
</evidence>
<proteinExistence type="predicted"/>
<name>A0ABN1VXT2_9ACTN</name>
<keyword evidence="3" id="KW-1185">Reference proteome</keyword>
<dbReference type="EMBL" id="BAAALF010000018">
    <property type="protein sequence ID" value="GAA1226920.1"/>
    <property type="molecule type" value="Genomic_DNA"/>
</dbReference>
<reference evidence="2 3" key="1">
    <citation type="journal article" date="2019" name="Int. J. Syst. Evol. Microbiol.">
        <title>The Global Catalogue of Microorganisms (GCM) 10K type strain sequencing project: providing services to taxonomists for standard genome sequencing and annotation.</title>
        <authorList>
            <consortium name="The Broad Institute Genomics Platform"/>
            <consortium name="The Broad Institute Genome Sequencing Center for Infectious Disease"/>
            <person name="Wu L."/>
            <person name="Ma J."/>
        </authorList>
    </citation>
    <scope>NUCLEOTIDE SEQUENCE [LARGE SCALE GENOMIC DNA]</scope>
    <source>
        <strain evidence="2 3">JCM 13004</strain>
    </source>
</reference>
<dbReference type="CDD" id="cd05829">
    <property type="entry name" value="Sortase_F"/>
    <property type="match status" value="1"/>
</dbReference>
<dbReference type="Gene3D" id="2.40.260.10">
    <property type="entry name" value="Sortase"/>
    <property type="match status" value="1"/>
</dbReference>
<comment type="caution">
    <text evidence="2">The sequence shown here is derived from an EMBL/GenBank/DDBJ whole genome shotgun (WGS) entry which is preliminary data.</text>
</comment>
<dbReference type="Proteomes" id="UP001500037">
    <property type="component" value="Unassembled WGS sequence"/>
</dbReference>
<accession>A0ABN1VXT2</accession>
<evidence type="ECO:0000313" key="3">
    <source>
        <dbReference type="Proteomes" id="UP001500037"/>
    </source>
</evidence>
<dbReference type="NCBIfam" id="NF033748">
    <property type="entry name" value="class_F_sortase"/>
    <property type="match status" value="1"/>
</dbReference>
<evidence type="ECO:0000313" key="2">
    <source>
        <dbReference type="EMBL" id="GAA1226920.1"/>
    </source>
</evidence>
<gene>
    <name evidence="2" type="ORF">GCM10009665_16830</name>
</gene>
<keyword evidence="1" id="KW-0378">Hydrolase</keyword>
<dbReference type="InterPro" id="IPR042001">
    <property type="entry name" value="Sortase_F"/>
</dbReference>
<dbReference type="InterPro" id="IPR005754">
    <property type="entry name" value="Sortase"/>
</dbReference>
<sequence length="213" mass="22858">MHGFRTPWLAISTALLLATGAWFIREGNRTVLPPQPTAAQMFPTPLRAADQPATEPATPAMSASPPTRIRIRTIGLEAPVVPIGLDAMGQLQPPPPDNNNVVGWYQAGAAPGQDGTAVMAGHVDNKSGLAVFYALGRLSRGAEVEIDRKDHTTAVFTVDAVEVYPKDHYPSDKVYGRTNRPELRLITCGGGFSKKTGYQSNVVAYAHLTRAKT</sequence>